<proteinExistence type="inferred from homology"/>
<evidence type="ECO:0000256" key="5">
    <source>
        <dbReference type="ARBA" id="ARBA00022807"/>
    </source>
</evidence>
<dbReference type="Gene3D" id="3.40.50.1460">
    <property type="match status" value="1"/>
</dbReference>
<dbReference type="Pfam" id="PF00656">
    <property type="entry name" value="Peptidase_C14"/>
    <property type="match status" value="1"/>
</dbReference>
<evidence type="ECO:0000256" key="4">
    <source>
        <dbReference type="ARBA" id="ARBA00022801"/>
    </source>
</evidence>
<evidence type="ECO:0000259" key="9">
    <source>
        <dbReference type="PROSITE" id="PS50208"/>
    </source>
</evidence>
<gene>
    <name evidence="10" type="ORF">ODALV1_LOCUS22782</name>
</gene>
<dbReference type="EMBL" id="CAXLJM020000075">
    <property type="protein sequence ID" value="CAL8129022.1"/>
    <property type="molecule type" value="Genomic_DNA"/>
</dbReference>
<organism evidence="10 11">
    <name type="scientific">Orchesella dallaii</name>
    <dbReference type="NCBI Taxonomy" id="48710"/>
    <lineage>
        <taxon>Eukaryota</taxon>
        <taxon>Metazoa</taxon>
        <taxon>Ecdysozoa</taxon>
        <taxon>Arthropoda</taxon>
        <taxon>Hexapoda</taxon>
        <taxon>Collembola</taxon>
        <taxon>Entomobryomorpha</taxon>
        <taxon>Entomobryoidea</taxon>
        <taxon>Orchesellidae</taxon>
        <taxon>Orchesellinae</taxon>
        <taxon>Orchesella</taxon>
    </lineage>
</organism>
<comment type="caution">
    <text evidence="10">The sequence shown here is derived from an EMBL/GenBank/DDBJ whole genome shotgun (WGS) entry which is preliminary data.</text>
</comment>
<feature type="domain" description="Caspase family p20" evidence="9">
    <location>
        <begin position="181"/>
        <end position="309"/>
    </location>
</feature>
<dbReference type="InterPro" id="IPR015917">
    <property type="entry name" value="Pept_C14A"/>
</dbReference>
<feature type="domain" description="Caspase family p10" evidence="8">
    <location>
        <begin position="322"/>
        <end position="407"/>
    </location>
</feature>
<dbReference type="InterPro" id="IPR029030">
    <property type="entry name" value="Caspase-like_dom_sf"/>
</dbReference>
<evidence type="ECO:0000256" key="7">
    <source>
        <dbReference type="RuleBase" id="RU003971"/>
    </source>
</evidence>
<evidence type="ECO:0000256" key="1">
    <source>
        <dbReference type="ARBA" id="ARBA00010134"/>
    </source>
</evidence>
<evidence type="ECO:0000256" key="2">
    <source>
        <dbReference type="ARBA" id="ARBA00022670"/>
    </source>
</evidence>
<dbReference type="InterPro" id="IPR002138">
    <property type="entry name" value="Pept_C14_p10"/>
</dbReference>
<dbReference type="PROSITE" id="PS50208">
    <property type="entry name" value="CASPASE_P20"/>
    <property type="match status" value="1"/>
</dbReference>
<dbReference type="PANTHER" id="PTHR47901:SF8">
    <property type="entry name" value="CASPASE-3"/>
    <property type="match status" value="1"/>
</dbReference>
<sequence length="408" mass="46166">MEKWQESIIRVNRPRLINITKCTPQLITTLAAKGILSKDDTEALDVTLSQKGKMAQSNLFYDIVTTKDNGFNVLIEVFIDPELAQIAVAKLLIQETKCAGNRIYIPEISSVPIQNDVNRPHPTLAEFQDNNIPEQNQRSTITLPKELEDFVCNGKELDVQVKTPDCKTPSEKSNYLLPPKGLGYAFILNIIEIEGQDTREGAEKDTDYMVKLLEGLGYKIFPQKKSMLYSLTWNKEVIQRELQKFKEVCIQFAVDSIVVFFGSHGYKDHLLTSDGELLDVQADIIYPLQFGKALLGKSVAKIFIDQTCRIDPPYSVPTPAPLPTCEDTLHIQAQMPKYEANRDADCGSYFVIVLVYVLMTKACDTPLQKMLEETQDLLKRMSLRAGADMFQLNPFTMGLSGHFYFFTR</sequence>
<evidence type="ECO:0000256" key="6">
    <source>
        <dbReference type="ARBA" id="ARBA00023145"/>
    </source>
</evidence>
<dbReference type="InterPro" id="IPR011029">
    <property type="entry name" value="DEATH-like_dom_sf"/>
</dbReference>
<dbReference type="PANTHER" id="PTHR47901">
    <property type="entry name" value="CASPASE RECRUITMENT DOMAIN-CONTAINING PROTEIN 18"/>
    <property type="match status" value="1"/>
</dbReference>
<evidence type="ECO:0000313" key="10">
    <source>
        <dbReference type="EMBL" id="CAL8129022.1"/>
    </source>
</evidence>
<keyword evidence="3" id="KW-0053">Apoptosis</keyword>
<dbReference type="InterPro" id="IPR002398">
    <property type="entry name" value="Pept_C14"/>
</dbReference>
<keyword evidence="2" id="KW-0645">Protease</keyword>
<name>A0ABP1RJ08_9HEXA</name>
<dbReference type="SMART" id="SM00115">
    <property type="entry name" value="CASc"/>
    <property type="match status" value="1"/>
</dbReference>
<evidence type="ECO:0000313" key="11">
    <source>
        <dbReference type="Proteomes" id="UP001642540"/>
    </source>
</evidence>
<keyword evidence="6" id="KW-0865">Zymogen</keyword>
<keyword evidence="4" id="KW-0378">Hydrolase</keyword>
<dbReference type="Proteomes" id="UP001642540">
    <property type="component" value="Unassembled WGS sequence"/>
</dbReference>
<dbReference type="InterPro" id="IPR001309">
    <property type="entry name" value="Pept_C14_p20"/>
</dbReference>
<evidence type="ECO:0000256" key="3">
    <source>
        <dbReference type="ARBA" id="ARBA00022703"/>
    </source>
</evidence>
<dbReference type="SUPFAM" id="SSF52129">
    <property type="entry name" value="Caspase-like"/>
    <property type="match status" value="1"/>
</dbReference>
<accession>A0ABP1RJ08</accession>
<keyword evidence="11" id="KW-1185">Reference proteome</keyword>
<protein>
    <submittedName>
        <fullName evidence="10">Uncharacterized protein</fullName>
    </submittedName>
</protein>
<reference evidence="10 11" key="1">
    <citation type="submission" date="2024-08" db="EMBL/GenBank/DDBJ databases">
        <authorList>
            <person name="Cucini C."/>
            <person name="Frati F."/>
        </authorList>
    </citation>
    <scope>NUCLEOTIDE SEQUENCE [LARGE SCALE GENOMIC DNA]</scope>
</reference>
<dbReference type="Gene3D" id="1.10.533.10">
    <property type="entry name" value="Death Domain, Fas"/>
    <property type="match status" value="1"/>
</dbReference>
<dbReference type="InterPro" id="IPR011600">
    <property type="entry name" value="Pept_C14_caspase"/>
</dbReference>
<dbReference type="PROSITE" id="PS50207">
    <property type="entry name" value="CASPASE_P10"/>
    <property type="match status" value="1"/>
</dbReference>
<keyword evidence="5" id="KW-0788">Thiol protease</keyword>
<evidence type="ECO:0000259" key="8">
    <source>
        <dbReference type="PROSITE" id="PS50207"/>
    </source>
</evidence>
<comment type="similarity">
    <text evidence="1 7">Belongs to the peptidase C14A family.</text>
</comment>